<comment type="subunit">
    <text evidence="5">Homopentamer.</text>
</comment>
<feature type="active site" description="Proton acceptor" evidence="5">
    <location>
        <position position="178"/>
    </location>
</feature>
<dbReference type="KEGG" id="sehc:A35E_00104"/>
<evidence type="ECO:0000256" key="4">
    <source>
        <dbReference type="ARBA" id="ARBA00023277"/>
    </source>
</evidence>
<feature type="binding site" evidence="5">
    <location>
        <position position="38"/>
    </location>
    <ligand>
        <name>NADP(+)</name>
        <dbReference type="ChEBI" id="CHEBI:58349"/>
    </ligand>
</feature>
<keyword evidence="8" id="KW-1185">Reference proteome</keyword>
<dbReference type="PATRIC" id="fig|134287.3.peg.95"/>
<gene>
    <name evidence="5" type="primary">hldD</name>
    <name evidence="7" type="ORF">A35E_00104</name>
</gene>
<comment type="domain">
    <text evidence="5">Contains a large N-terminal NADP-binding domain, and a smaller C-terminal substrate-binding domain.</text>
</comment>
<feature type="binding site" evidence="5">
    <location>
        <begin position="201"/>
        <end position="204"/>
    </location>
    <ligand>
        <name>substrate</name>
    </ligand>
</feature>
<dbReference type="Gene3D" id="3.90.25.10">
    <property type="entry name" value="UDP-galactose 4-epimerase, domain 1"/>
    <property type="match status" value="1"/>
</dbReference>
<feature type="domain" description="NAD-dependent epimerase/dehydratase" evidence="6">
    <location>
        <begin position="2"/>
        <end position="236"/>
    </location>
</feature>
<dbReference type="UniPathway" id="UPA00356">
    <property type="reaction ID" value="UER00440"/>
</dbReference>
<feature type="binding site" evidence="5">
    <location>
        <position position="209"/>
    </location>
    <ligand>
        <name>substrate</name>
    </ligand>
</feature>
<evidence type="ECO:0000256" key="1">
    <source>
        <dbReference type="ARBA" id="ARBA00004713"/>
    </source>
</evidence>
<keyword evidence="2 5" id="KW-0521">NADP</keyword>
<dbReference type="HAMAP" id="MF_01601">
    <property type="entry name" value="Heptose_epimerase"/>
    <property type="match status" value="1"/>
</dbReference>
<keyword evidence="3 5" id="KW-0413">Isomerase</keyword>
<dbReference type="HOGENOM" id="CLU_007383_1_3_6"/>
<feature type="binding site" evidence="5">
    <location>
        <position position="53"/>
    </location>
    <ligand>
        <name>NADP(+)</name>
        <dbReference type="ChEBI" id="CHEBI:58349"/>
    </ligand>
</feature>
<dbReference type="GO" id="GO:0008712">
    <property type="term" value="F:ADP-glyceromanno-heptose 6-epimerase activity"/>
    <property type="evidence" value="ECO:0007669"/>
    <property type="project" value="UniProtKB-UniRule"/>
</dbReference>
<dbReference type="NCBIfam" id="TIGR02197">
    <property type="entry name" value="heptose_epim"/>
    <property type="match status" value="1"/>
</dbReference>
<keyword evidence="4 5" id="KW-0119">Carbohydrate metabolism</keyword>
<evidence type="ECO:0000259" key="6">
    <source>
        <dbReference type="Pfam" id="PF01370"/>
    </source>
</evidence>
<dbReference type="SUPFAM" id="SSF51735">
    <property type="entry name" value="NAD(P)-binding Rossmann-fold domains"/>
    <property type="match status" value="1"/>
</dbReference>
<proteinExistence type="inferred from homology"/>
<dbReference type="EC" id="5.1.3.20" evidence="5"/>
<dbReference type="PANTHER" id="PTHR43103">
    <property type="entry name" value="NUCLEOSIDE-DIPHOSPHATE-SUGAR EPIMERASE"/>
    <property type="match status" value="1"/>
</dbReference>
<feature type="binding site" evidence="5">
    <location>
        <begin position="10"/>
        <end position="11"/>
    </location>
    <ligand>
        <name>NADP(+)</name>
        <dbReference type="ChEBI" id="CHEBI:58349"/>
    </ligand>
</feature>
<dbReference type="NCBIfam" id="NF008360">
    <property type="entry name" value="PRK11150.1"/>
    <property type="match status" value="1"/>
</dbReference>
<organism evidence="7 8">
    <name type="scientific">secondary endosymbiont of Heteropsylla cubana</name>
    <dbReference type="NCBI Taxonomy" id="134287"/>
    <lineage>
        <taxon>Bacteria</taxon>
        <taxon>Pseudomonadati</taxon>
        <taxon>Pseudomonadota</taxon>
        <taxon>Gammaproteobacteria</taxon>
        <taxon>Enterobacterales</taxon>
        <taxon>Enterobacteriaceae</taxon>
        <taxon>aphid secondary symbionts</taxon>
    </lineage>
</organism>
<accession>J3TYI0</accession>
<feature type="active site" description="Proton acceptor" evidence="5">
    <location>
        <position position="140"/>
    </location>
</feature>
<dbReference type="InterPro" id="IPR011912">
    <property type="entry name" value="Heptose_epim"/>
</dbReference>
<comment type="cofactor">
    <cofactor evidence="5">
        <name>NADP(+)</name>
        <dbReference type="ChEBI" id="CHEBI:58349"/>
    </cofactor>
    <text evidence="5">Binds 1 NADP(+) per subunit.</text>
</comment>
<dbReference type="InterPro" id="IPR001509">
    <property type="entry name" value="Epimerase_deHydtase"/>
</dbReference>
<dbReference type="InterPro" id="IPR036291">
    <property type="entry name" value="NAD(P)-bd_dom_sf"/>
</dbReference>
<dbReference type="AlphaFoldDB" id="J3TYI0"/>
<dbReference type="Pfam" id="PF01370">
    <property type="entry name" value="Epimerase"/>
    <property type="match status" value="1"/>
</dbReference>
<evidence type="ECO:0000313" key="8">
    <source>
        <dbReference type="Proteomes" id="UP000003937"/>
    </source>
</evidence>
<evidence type="ECO:0000256" key="3">
    <source>
        <dbReference type="ARBA" id="ARBA00023235"/>
    </source>
</evidence>
<dbReference type="Proteomes" id="UP000003937">
    <property type="component" value="Chromosome"/>
</dbReference>
<dbReference type="RefSeq" id="WP_014888717.1">
    <property type="nucleotide sequence ID" value="NC_018420.1"/>
</dbReference>
<feature type="binding site" evidence="5">
    <location>
        <position position="169"/>
    </location>
    <ligand>
        <name>substrate</name>
    </ligand>
</feature>
<comment type="pathway">
    <text evidence="5">Nucleotide-sugar biosynthesis; ADP-L-glycero-beta-D-manno-heptose biosynthesis; ADP-L-glycero-beta-D-manno-heptose from D-glycero-beta-D-manno-heptose 7-phosphate: step 4/4.</text>
</comment>
<name>J3TYI0_9ENTR</name>
<dbReference type="GO" id="GO:0097171">
    <property type="term" value="P:ADP-L-glycero-beta-D-manno-heptose biosynthetic process"/>
    <property type="evidence" value="ECO:0007669"/>
    <property type="project" value="UniProtKB-UniPathway"/>
</dbReference>
<dbReference type="GO" id="GO:0009244">
    <property type="term" value="P:lipopolysaccharide core region biosynthetic process"/>
    <property type="evidence" value="ECO:0007669"/>
    <property type="project" value="UniProtKB-UniPathway"/>
</dbReference>
<evidence type="ECO:0000256" key="5">
    <source>
        <dbReference type="HAMAP-Rule" id="MF_01601"/>
    </source>
</evidence>
<protein>
    <recommendedName>
        <fullName evidence="5">ADP-L-glycero-D-manno-heptose-6-epimerase</fullName>
        <ecNumber evidence="5">5.1.3.20</ecNumber>
    </recommendedName>
    <alternativeName>
        <fullName evidence="5">ADP-L-glycero-beta-D-manno-heptose-6-epimerase</fullName>
        <shortName evidence="5">ADP-glyceromanno-heptose 6-epimerase</shortName>
        <shortName evidence="5">ADP-hep 6-epimerase</shortName>
        <shortName evidence="5">AGME</shortName>
    </alternativeName>
</protein>
<feature type="binding site" evidence="5">
    <location>
        <position position="187"/>
    </location>
    <ligand>
        <name>substrate</name>
    </ligand>
</feature>
<feature type="binding site" evidence="5">
    <location>
        <position position="170"/>
    </location>
    <ligand>
        <name>NADP(+)</name>
        <dbReference type="ChEBI" id="CHEBI:58349"/>
    </ligand>
</feature>
<dbReference type="UniPathway" id="UPA00958"/>
<evidence type="ECO:0000256" key="2">
    <source>
        <dbReference type="ARBA" id="ARBA00022857"/>
    </source>
</evidence>
<feature type="binding site" evidence="5">
    <location>
        <begin position="31"/>
        <end position="32"/>
    </location>
    <ligand>
        <name>NADP(+)</name>
        <dbReference type="ChEBI" id="CHEBI:58349"/>
    </ligand>
</feature>
<feature type="binding site" evidence="5">
    <location>
        <position position="178"/>
    </location>
    <ligand>
        <name>NADP(+)</name>
        <dbReference type="ChEBI" id="CHEBI:58349"/>
    </ligand>
</feature>
<dbReference type="PANTHER" id="PTHR43103:SF3">
    <property type="entry name" value="ADP-L-GLYCERO-D-MANNO-HEPTOSE-6-EPIMERASE"/>
    <property type="match status" value="1"/>
</dbReference>
<sequence>MIIVTGGAGFIGSNIIKGLNKIGYKNILVVDNLNKNNKYNNLIDLKISDYLDKQDFLSFLLSKDGFNNINAIFHEGACSSTTELDCKYMMYNNYQYSKEVLHYSIKNTIPFIYASSAATYGQRTNNFIENTENEKPLNIYGYSKFLLDQHVRMLLPKIKSQVCGLRYFNVYGPGESHKEKMASIIFQLNDQIKSGQTPRLFTNSENFKRDFIYINDIVAINLWCWQKNISGIFNCGTGQAVSFKKIANMVLNYHKKEQLEYIPFPKTIKRNYQFYTQADLTQLRIAGYKKTIKNIDDGILEYLNWLDKNYFF</sequence>
<comment type="similarity">
    <text evidence="5">Belongs to the NAD(P)-dependent epimerase/dehydratase family. HldD subfamily.</text>
</comment>
<feature type="binding site" evidence="5">
    <location>
        <position position="272"/>
    </location>
    <ligand>
        <name>substrate</name>
    </ligand>
</feature>
<feature type="binding site" evidence="5">
    <location>
        <position position="92"/>
    </location>
    <ligand>
        <name>NADP(+)</name>
        <dbReference type="ChEBI" id="CHEBI:58349"/>
    </ligand>
</feature>
<feature type="binding site" evidence="5">
    <location>
        <position position="180"/>
    </location>
    <ligand>
        <name>substrate</name>
    </ligand>
</feature>
<dbReference type="Gene3D" id="3.40.50.720">
    <property type="entry name" value="NAD(P)-binding Rossmann-like Domain"/>
    <property type="match status" value="1"/>
</dbReference>
<feature type="binding site" evidence="5">
    <location>
        <position position="144"/>
    </location>
    <ligand>
        <name>NADP(+)</name>
        <dbReference type="ChEBI" id="CHEBI:58349"/>
    </ligand>
</feature>
<dbReference type="STRING" id="134287.A35E_00104"/>
<dbReference type="OrthoDB" id="9803010at2"/>
<comment type="catalytic activity">
    <reaction evidence="5">
        <text>ADP-D-glycero-beta-D-manno-heptose = ADP-L-glycero-beta-D-manno-heptose</text>
        <dbReference type="Rhea" id="RHEA:17577"/>
        <dbReference type="ChEBI" id="CHEBI:59967"/>
        <dbReference type="ChEBI" id="CHEBI:61506"/>
        <dbReference type="EC" id="5.1.3.20"/>
    </reaction>
</comment>
<dbReference type="EMBL" id="CP003547">
    <property type="protein sequence ID" value="AFP85420.1"/>
    <property type="molecule type" value="Genomic_DNA"/>
</dbReference>
<comment type="function">
    <text evidence="5">Catalyzes the interconversion between ADP-D-glycero-beta-D-manno-heptose and ADP-L-glycero-beta-D-manno-heptose via an epimerization at carbon 6 of the heptose.</text>
</comment>
<comment type="pathway">
    <text evidence="1">Bacterial outer membrane biogenesis; LPS core biosynthesis.</text>
</comment>
<reference evidence="7 8" key="1">
    <citation type="journal article" date="2012" name="Mol. Biol. Evol.">
        <title>Genome reduction and co-evolution between the primary and secondary bacterial symbionts of psyllids.</title>
        <authorList>
            <person name="Sloan D.B."/>
            <person name="Moran N.A."/>
        </authorList>
    </citation>
    <scope>NUCLEOTIDE SEQUENCE [LARGE SCALE GENOMIC DNA]</scope>
    <source>
        <strain evidence="7">Hcub_S</strain>
    </source>
</reference>
<dbReference type="GO" id="GO:0050661">
    <property type="term" value="F:NADP binding"/>
    <property type="evidence" value="ECO:0007669"/>
    <property type="project" value="InterPro"/>
</dbReference>
<feature type="binding site" evidence="5">
    <location>
        <begin position="75"/>
        <end position="79"/>
    </location>
    <ligand>
        <name>NADP(+)</name>
        <dbReference type="ChEBI" id="CHEBI:58349"/>
    </ligand>
</feature>
<evidence type="ECO:0000313" key="7">
    <source>
        <dbReference type="EMBL" id="AFP85420.1"/>
    </source>
</evidence>